<evidence type="ECO:0000256" key="1">
    <source>
        <dbReference type="SAM" id="MobiDB-lite"/>
    </source>
</evidence>
<dbReference type="AlphaFoldDB" id="A0A517Z563"/>
<sequence length="495" mass="54737">MRRSTRNRLVKALIVVLVVGLPVIASWIYRGWTTPPDELVIAGGPAGGQYDLVARELARSVASELETQVRVIETEGSLENLQLLEAGEVDFAMFQQNALAIPSDAGDVSALQDHSRAAFVANLYSEVTHVIAREGVSLATPEDWRGKRIAVGRPGSGDHSMTQILLEHLGLGPDEFTPVNASYNGIVEGIEAGEIDVAILTAGLRAPVLRRLLAPPEGPSTCELVGIPFVEAFTTKYMALSSHTIPRGLYATPRRIEPSHPLETVSVRAQFITRVDVPTTVVEAVTRIVHDADFQRRASLAELHNGGERFSRQPAQFSLHPGALHIYEPGLKPLLNSDFVEATEGIRSFVVSMLISFYLLFRWWRDHLRRKTEHKLDRYIHQALDIERRQLDYDVSPGRNDTAVLQRLLDQVTRLRQAALAEFDAHELNEDRAIDCFLEMCHALSDKINAKLTRQRLELGLRTLAETQRTQNSATGHSGLEAVPPDTQSPESGGS</sequence>
<dbReference type="OrthoDB" id="214015at2"/>
<keyword evidence="2" id="KW-0472">Membrane</keyword>
<feature type="region of interest" description="Disordered" evidence="1">
    <location>
        <begin position="468"/>
        <end position="495"/>
    </location>
</feature>
<evidence type="ECO:0000313" key="3">
    <source>
        <dbReference type="EMBL" id="QDU37587.1"/>
    </source>
</evidence>
<keyword evidence="4" id="KW-1185">Reference proteome</keyword>
<proteinExistence type="predicted"/>
<dbReference type="Proteomes" id="UP000320496">
    <property type="component" value="Chromosome"/>
</dbReference>
<dbReference type="SUPFAM" id="SSF53850">
    <property type="entry name" value="Periplasmic binding protein-like II"/>
    <property type="match status" value="1"/>
</dbReference>
<protein>
    <submittedName>
        <fullName evidence="3">NMT1/THI5 like protein</fullName>
    </submittedName>
</protein>
<accession>A0A517Z563</accession>
<dbReference type="InterPro" id="IPR011852">
    <property type="entry name" value="TRAP_TAXI"/>
</dbReference>
<feature type="transmembrane region" description="Helical" evidence="2">
    <location>
        <begin position="12"/>
        <end position="29"/>
    </location>
</feature>
<dbReference type="Gene3D" id="3.40.190.10">
    <property type="entry name" value="Periplasmic binding protein-like II"/>
    <property type="match status" value="2"/>
</dbReference>
<dbReference type="Pfam" id="PF16868">
    <property type="entry name" value="NMT1_3"/>
    <property type="match status" value="1"/>
</dbReference>
<dbReference type="EMBL" id="CP036275">
    <property type="protein sequence ID" value="QDU37587.1"/>
    <property type="molecule type" value="Genomic_DNA"/>
</dbReference>
<dbReference type="RefSeq" id="WP_145368517.1">
    <property type="nucleotide sequence ID" value="NZ_CP036275.1"/>
</dbReference>
<dbReference type="NCBIfam" id="TIGR02122">
    <property type="entry name" value="TRAP_TAXI"/>
    <property type="match status" value="1"/>
</dbReference>
<evidence type="ECO:0000256" key="2">
    <source>
        <dbReference type="SAM" id="Phobius"/>
    </source>
</evidence>
<keyword evidence="2" id="KW-1133">Transmembrane helix</keyword>
<keyword evidence="2" id="KW-0812">Transmembrane</keyword>
<dbReference type="PANTHER" id="PTHR42941:SF1">
    <property type="entry name" value="SLL1037 PROTEIN"/>
    <property type="match status" value="1"/>
</dbReference>
<name>A0A517Z563_9PLAN</name>
<dbReference type="KEGG" id="mri:Mal4_19020"/>
<dbReference type="PANTHER" id="PTHR42941">
    <property type="entry name" value="SLL1037 PROTEIN"/>
    <property type="match status" value="1"/>
</dbReference>
<organism evidence="3 4">
    <name type="scientific">Maioricimonas rarisocia</name>
    <dbReference type="NCBI Taxonomy" id="2528026"/>
    <lineage>
        <taxon>Bacteria</taxon>
        <taxon>Pseudomonadati</taxon>
        <taxon>Planctomycetota</taxon>
        <taxon>Planctomycetia</taxon>
        <taxon>Planctomycetales</taxon>
        <taxon>Planctomycetaceae</taxon>
        <taxon>Maioricimonas</taxon>
    </lineage>
</organism>
<reference evidence="3 4" key="1">
    <citation type="submission" date="2019-02" db="EMBL/GenBank/DDBJ databases">
        <title>Deep-cultivation of Planctomycetes and their phenomic and genomic characterization uncovers novel biology.</title>
        <authorList>
            <person name="Wiegand S."/>
            <person name="Jogler M."/>
            <person name="Boedeker C."/>
            <person name="Pinto D."/>
            <person name="Vollmers J."/>
            <person name="Rivas-Marin E."/>
            <person name="Kohn T."/>
            <person name="Peeters S.H."/>
            <person name="Heuer A."/>
            <person name="Rast P."/>
            <person name="Oberbeckmann S."/>
            <person name="Bunk B."/>
            <person name="Jeske O."/>
            <person name="Meyerdierks A."/>
            <person name="Storesund J.E."/>
            <person name="Kallscheuer N."/>
            <person name="Luecker S."/>
            <person name="Lage O.M."/>
            <person name="Pohl T."/>
            <person name="Merkel B.J."/>
            <person name="Hornburger P."/>
            <person name="Mueller R.-W."/>
            <person name="Bruemmer F."/>
            <person name="Labrenz M."/>
            <person name="Spormann A.M."/>
            <person name="Op den Camp H."/>
            <person name="Overmann J."/>
            <person name="Amann R."/>
            <person name="Jetten M.S.M."/>
            <person name="Mascher T."/>
            <person name="Medema M.H."/>
            <person name="Devos D.P."/>
            <person name="Kaster A.-K."/>
            <person name="Ovreas L."/>
            <person name="Rohde M."/>
            <person name="Galperin M.Y."/>
            <person name="Jogler C."/>
        </authorList>
    </citation>
    <scope>NUCLEOTIDE SEQUENCE [LARGE SCALE GENOMIC DNA]</scope>
    <source>
        <strain evidence="3 4">Mal4</strain>
    </source>
</reference>
<gene>
    <name evidence="3" type="ORF">Mal4_19020</name>
</gene>
<feature type="compositionally biased region" description="Polar residues" evidence="1">
    <location>
        <begin position="486"/>
        <end position="495"/>
    </location>
</feature>
<evidence type="ECO:0000313" key="4">
    <source>
        <dbReference type="Proteomes" id="UP000320496"/>
    </source>
</evidence>